<keyword evidence="1" id="KW-0732">Signal</keyword>
<name>A0A2V1IWD8_9BACT</name>
<feature type="chain" id="PRO_5016096224" description="Outer membrane protein beta-barrel domain-containing protein" evidence="1">
    <location>
        <begin position="21"/>
        <end position="288"/>
    </location>
</feature>
<feature type="signal peptide" evidence="1">
    <location>
        <begin position="1"/>
        <end position="20"/>
    </location>
</feature>
<protein>
    <recommendedName>
        <fullName evidence="4">Outer membrane protein beta-barrel domain-containing protein</fullName>
    </recommendedName>
</protein>
<dbReference type="AlphaFoldDB" id="A0A2V1IWD8"/>
<dbReference type="GeneID" id="93425330"/>
<comment type="caution">
    <text evidence="2">The sequence shown here is derived from an EMBL/GenBank/DDBJ whole genome shotgun (WGS) entry which is preliminary data.</text>
</comment>
<dbReference type="RefSeq" id="WP_107034990.1">
    <property type="nucleotide sequence ID" value="NZ_CAOMFE010000019.1"/>
</dbReference>
<evidence type="ECO:0008006" key="4">
    <source>
        <dbReference type="Google" id="ProtNLM"/>
    </source>
</evidence>
<dbReference type="EMBL" id="PUBV01000002">
    <property type="protein sequence ID" value="PWB09368.1"/>
    <property type="molecule type" value="Genomic_DNA"/>
</dbReference>
<accession>A0A2V1IWD8</accession>
<reference evidence="3" key="1">
    <citation type="submission" date="2018-02" db="EMBL/GenBank/DDBJ databases">
        <authorList>
            <person name="Clavel T."/>
            <person name="Strowig T."/>
        </authorList>
    </citation>
    <scope>NUCLEOTIDE SEQUENCE [LARGE SCALE GENOMIC DNA]</scope>
    <source>
        <strain evidence="3">DSM 100764</strain>
    </source>
</reference>
<dbReference type="Proteomes" id="UP000244925">
    <property type="component" value="Unassembled WGS sequence"/>
</dbReference>
<evidence type="ECO:0000256" key="1">
    <source>
        <dbReference type="SAM" id="SignalP"/>
    </source>
</evidence>
<organism evidence="2 3">
    <name type="scientific">Paramuribaculum intestinale</name>
    <dbReference type="NCBI Taxonomy" id="2094151"/>
    <lineage>
        <taxon>Bacteria</taxon>
        <taxon>Pseudomonadati</taxon>
        <taxon>Bacteroidota</taxon>
        <taxon>Bacteroidia</taxon>
        <taxon>Bacteroidales</taxon>
        <taxon>Muribaculaceae</taxon>
        <taxon>Paramuribaculum</taxon>
    </lineage>
</organism>
<evidence type="ECO:0000313" key="3">
    <source>
        <dbReference type="Proteomes" id="UP000244925"/>
    </source>
</evidence>
<proteinExistence type="predicted"/>
<evidence type="ECO:0000313" key="2">
    <source>
        <dbReference type="EMBL" id="PWB09368.1"/>
    </source>
</evidence>
<keyword evidence="3" id="KW-1185">Reference proteome</keyword>
<gene>
    <name evidence="2" type="ORF">C5O25_01635</name>
</gene>
<sequence length="288" mass="31327">MIRFTITILTLAAASVTATASTAPDTLKTVENPTEVTIVTGGSRSLSLTVKSDSSRYDFLAENTPEKSEPTIDISFPFIDNVRKQHTKGRRTKWRSFAMRGIYAGASMPSDAVPGLRTGWELGISQLSGVELLSPSRRTSLTAGVGYFYRRQKVGNGSHLSDNGHGRIAITPAPEGTHSHSSSISSFGLQLPVMLKQQLIGPTGMAVGVVGLWNTYTTASTKWTDADGTTCKRKMKGLHQRAFTVDALLIFNFGSEIGWYARYSPMHLFHRSTGPEYSLWSTGVNIGF</sequence>